<dbReference type="GO" id="GO:0006457">
    <property type="term" value="P:protein folding"/>
    <property type="evidence" value="ECO:0007669"/>
    <property type="project" value="TreeGrafter"/>
</dbReference>
<dbReference type="OrthoDB" id="420195at2759"/>
<dbReference type="SUPFAM" id="SSF48452">
    <property type="entry name" value="TPR-like"/>
    <property type="match status" value="1"/>
</dbReference>
<dbReference type="InterPro" id="IPR011990">
    <property type="entry name" value="TPR-like_helical_dom_sf"/>
</dbReference>
<accession>A0A7J0HAP7</accession>
<dbReference type="InterPro" id="IPR011051">
    <property type="entry name" value="RmlC_Cupin_sf"/>
</dbReference>
<dbReference type="SUPFAM" id="SSF51182">
    <property type="entry name" value="RmlC-like cupins"/>
    <property type="match status" value="1"/>
</dbReference>
<proteinExistence type="predicted"/>
<feature type="domain" description="(S)-ureidoglycine aminohydrolase cupin" evidence="1">
    <location>
        <begin position="399"/>
        <end position="465"/>
    </location>
</feature>
<organism evidence="2 3">
    <name type="scientific">Actinidia rufa</name>
    <dbReference type="NCBI Taxonomy" id="165716"/>
    <lineage>
        <taxon>Eukaryota</taxon>
        <taxon>Viridiplantae</taxon>
        <taxon>Streptophyta</taxon>
        <taxon>Embryophyta</taxon>
        <taxon>Tracheophyta</taxon>
        <taxon>Spermatophyta</taxon>
        <taxon>Magnoliopsida</taxon>
        <taxon>eudicotyledons</taxon>
        <taxon>Gunneridae</taxon>
        <taxon>Pentapetalae</taxon>
        <taxon>asterids</taxon>
        <taxon>Ericales</taxon>
        <taxon>Actinidiaceae</taxon>
        <taxon>Actinidia</taxon>
    </lineage>
</organism>
<dbReference type="Pfam" id="PF05899">
    <property type="entry name" value="Cupin_3"/>
    <property type="match status" value="1"/>
</dbReference>
<dbReference type="PANTHER" id="PTHR46035">
    <property type="entry name" value="TETRATRICOPEPTIDE REPEAT PROTEIN 4"/>
    <property type="match status" value="1"/>
</dbReference>
<dbReference type="InterPro" id="IPR008579">
    <property type="entry name" value="UGlyAH_Cupin_dom"/>
</dbReference>
<dbReference type="GO" id="GO:0030544">
    <property type="term" value="F:Hsp70 protein binding"/>
    <property type="evidence" value="ECO:0007669"/>
    <property type="project" value="TreeGrafter"/>
</dbReference>
<sequence>MALWMEKGSEPQTESEIADLVGINALKESAAIELKEKGNEYVKMGKKHYSDAIDCYTRAINQNVLSDSENSILFANRAHVNLLLGNYRRALMDAEDAIKLCPTNVKALYRAVKASLSLNLLSEAKQYCEKGLQQSPDNEELRKLARQVDLRKSECERHEAQISKAVESAKGIVSAIEDRNLKIGKASFQELIGLKKSILDKDNILHWPVLLLRGHQHFLLGKRELLVLSCSLATTLGICPQVKFCSWDENYTFSGILWYFVVVHVKLRITIVGCLFAVSFTGVAGSGVCLSRKEIIRYLLEGTVGSHLESFGDDYANESFDHRTTAGGSSTKWVKVNEKRALYDVLKEPNFIIPGIPAFIRISKLESGLLQGFTRNKLHYRANILRLQSSLIIIRDLARWGCSPGKYQLKFDAEETCYLLRGKVKVLPKGSLATDAVEFGAGDLVVIPKGLSCTWDVSVAVDKHYKFDSPPPPPP</sequence>
<evidence type="ECO:0000259" key="1">
    <source>
        <dbReference type="Pfam" id="PF05899"/>
    </source>
</evidence>
<evidence type="ECO:0000313" key="3">
    <source>
        <dbReference type="Proteomes" id="UP000585474"/>
    </source>
</evidence>
<dbReference type="AlphaFoldDB" id="A0A7J0HAP7"/>
<dbReference type="InterPro" id="IPR019734">
    <property type="entry name" value="TPR_rpt"/>
</dbReference>
<dbReference type="SMART" id="SM00028">
    <property type="entry name" value="TPR"/>
    <property type="match status" value="3"/>
</dbReference>
<name>A0A7J0HAP7_9ERIC</name>
<dbReference type="GO" id="GO:0005634">
    <property type="term" value="C:nucleus"/>
    <property type="evidence" value="ECO:0007669"/>
    <property type="project" value="TreeGrafter"/>
</dbReference>
<keyword evidence="3" id="KW-1185">Reference proteome</keyword>
<dbReference type="GO" id="GO:0005829">
    <property type="term" value="C:cytosol"/>
    <property type="evidence" value="ECO:0007669"/>
    <property type="project" value="TreeGrafter"/>
</dbReference>
<dbReference type="InterPro" id="IPR014710">
    <property type="entry name" value="RmlC-like_jellyroll"/>
</dbReference>
<comment type="caution">
    <text evidence="2">The sequence shown here is derived from an EMBL/GenBank/DDBJ whole genome shotgun (WGS) entry which is preliminary data.</text>
</comment>
<gene>
    <name evidence="2" type="ORF">Acr_28g0008870</name>
</gene>
<protein>
    <submittedName>
        <fullName evidence="2">Tetratricopeptide repeat (TPR)-like superfamily protein</fullName>
    </submittedName>
</protein>
<dbReference type="Gene3D" id="2.60.120.10">
    <property type="entry name" value="Jelly Rolls"/>
    <property type="match status" value="1"/>
</dbReference>
<dbReference type="CDD" id="cd02227">
    <property type="entry name" value="cupin_TM1112-like"/>
    <property type="match status" value="1"/>
</dbReference>
<evidence type="ECO:0000313" key="2">
    <source>
        <dbReference type="EMBL" id="GFZ20182.1"/>
    </source>
</evidence>
<dbReference type="EMBL" id="BJWL01000028">
    <property type="protein sequence ID" value="GFZ20182.1"/>
    <property type="molecule type" value="Genomic_DNA"/>
</dbReference>
<dbReference type="Pfam" id="PF14559">
    <property type="entry name" value="TPR_19"/>
    <property type="match status" value="1"/>
</dbReference>
<dbReference type="Proteomes" id="UP000585474">
    <property type="component" value="Unassembled WGS sequence"/>
</dbReference>
<reference evidence="2 3" key="1">
    <citation type="submission" date="2019-07" db="EMBL/GenBank/DDBJ databases">
        <title>De Novo Assembly of kiwifruit Actinidia rufa.</title>
        <authorList>
            <person name="Sugita-Konishi S."/>
            <person name="Sato K."/>
            <person name="Mori E."/>
            <person name="Abe Y."/>
            <person name="Kisaki G."/>
            <person name="Hamano K."/>
            <person name="Suezawa K."/>
            <person name="Otani M."/>
            <person name="Fukuda T."/>
            <person name="Manabe T."/>
            <person name="Gomi K."/>
            <person name="Tabuchi M."/>
            <person name="Akimitsu K."/>
            <person name="Kataoka I."/>
        </authorList>
    </citation>
    <scope>NUCLEOTIDE SEQUENCE [LARGE SCALE GENOMIC DNA]</scope>
    <source>
        <strain evidence="3">cv. Fuchu</strain>
    </source>
</reference>
<dbReference type="GO" id="GO:0051879">
    <property type="term" value="F:Hsp90 protein binding"/>
    <property type="evidence" value="ECO:0007669"/>
    <property type="project" value="TreeGrafter"/>
</dbReference>
<dbReference type="PANTHER" id="PTHR46035:SF1">
    <property type="entry name" value="TETRATRICOPEPTIDE REPEAT PROTEIN 4"/>
    <property type="match status" value="1"/>
</dbReference>
<dbReference type="Gene3D" id="1.25.40.10">
    <property type="entry name" value="Tetratricopeptide repeat domain"/>
    <property type="match status" value="1"/>
</dbReference>